<dbReference type="GO" id="GO:0072686">
    <property type="term" value="C:mitotic spindle"/>
    <property type="evidence" value="ECO:0007669"/>
    <property type="project" value="InterPro"/>
</dbReference>
<evidence type="ECO:0000256" key="3">
    <source>
        <dbReference type="ARBA" id="ARBA00004629"/>
    </source>
</evidence>
<dbReference type="Pfam" id="PF08651">
    <property type="entry name" value="DASH_Duo1"/>
    <property type="match status" value="1"/>
</dbReference>
<keyword evidence="14" id="KW-0539">Nucleus</keyword>
<feature type="region of interest" description="Disordered" evidence="19">
    <location>
        <begin position="116"/>
        <end position="175"/>
    </location>
</feature>
<evidence type="ECO:0000256" key="15">
    <source>
        <dbReference type="ARBA" id="ARBA00023306"/>
    </source>
</evidence>
<comment type="similarity">
    <text evidence="4">Belongs to the DASH complex DUO1 family.</text>
</comment>
<keyword evidence="10" id="KW-0159">Chromosome partition</keyword>
<dbReference type="EMBL" id="LK023331">
    <property type="protein sequence ID" value="CDS09402.1"/>
    <property type="molecule type" value="Genomic_DNA"/>
</dbReference>
<protein>
    <recommendedName>
        <fullName evidence="17">DASH complex subunit DUO1</fullName>
    </recommendedName>
    <alternativeName>
        <fullName evidence="18">Outer kinetochore protein DUO1</fullName>
    </alternativeName>
</protein>
<evidence type="ECO:0000256" key="13">
    <source>
        <dbReference type="ARBA" id="ARBA00023212"/>
    </source>
</evidence>
<keyword evidence="8" id="KW-0493">Microtubule</keyword>
<evidence type="ECO:0000256" key="11">
    <source>
        <dbReference type="ARBA" id="ARBA00022838"/>
    </source>
</evidence>
<evidence type="ECO:0000256" key="9">
    <source>
        <dbReference type="ARBA" id="ARBA00022776"/>
    </source>
</evidence>
<evidence type="ECO:0000256" key="17">
    <source>
        <dbReference type="ARBA" id="ARBA00044152"/>
    </source>
</evidence>
<evidence type="ECO:0000256" key="16">
    <source>
        <dbReference type="ARBA" id="ARBA00023328"/>
    </source>
</evidence>
<evidence type="ECO:0000256" key="18">
    <source>
        <dbReference type="ARBA" id="ARBA00044358"/>
    </source>
</evidence>
<evidence type="ECO:0000256" key="8">
    <source>
        <dbReference type="ARBA" id="ARBA00022701"/>
    </source>
</evidence>
<evidence type="ECO:0000256" key="1">
    <source>
        <dbReference type="ARBA" id="ARBA00004123"/>
    </source>
</evidence>
<evidence type="ECO:0000256" key="19">
    <source>
        <dbReference type="SAM" id="MobiDB-lite"/>
    </source>
</evidence>
<keyword evidence="5" id="KW-0158">Chromosome</keyword>
<proteinExistence type="inferred from homology"/>
<feature type="compositionally biased region" description="Low complexity" evidence="19">
    <location>
        <begin position="131"/>
        <end position="144"/>
    </location>
</feature>
<keyword evidence="11" id="KW-0995">Kinetochore</keyword>
<evidence type="ECO:0000256" key="10">
    <source>
        <dbReference type="ARBA" id="ARBA00022829"/>
    </source>
</evidence>
<keyword evidence="7" id="KW-0132">Cell division</keyword>
<organism evidence="20">
    <name type="scientific">Lichtheimia ramosa</name>
    <dbReference type="NCBI Taxonomy" id="688394"/>
    <lineage>
        <taxon>Eukaryota</taxon>
        <taxon>Fungi</taxon>
        <taxon>Fungi incertae sedis</taxon>
        <taxon>Mucoromycota</taxon>
        <taxon>Mucoromycotina</taxon>
        <taxon>Mucoromycetes</taxon>
        <taxon>Mucorales</taxon>
        <taxon>Lichtheimiaceae</taxon>
        <taxon>Lichtheimia</taxon>
    </lineage>
</organism>
<keyword evidence="9" id="KW-0498">Mitosis</keyword>
<feature type="compositionally biased region" description="Basic and acidic residues" evidence="19">
    <location>
        <begin position="1"/>
        <end position="10"/>
    </location>
</feature>
<dbReference type="PANTHER" id="PTHR28216">
    <property type="entry name" value="DASH COMPLEX SUBUNIT DUO1"/>
    <property type="match status" value="1"/>
</dbReference>
<keyword evidence="6" id="KW-0963">Cytoplasm</keyword>
<keyword evidence="16" id="KW-0137">Centromere</keyword>
<name>A0A077WRV0_9FUNG</name>
<dbReference type="InterPro" id="IPR013960">
    <property type="entry name" value="DASH_Duo1"/>
</dbReference>
<evidence type="ECO:0000256" key="14">
    <source>
        <dbReference type="ARBA" id="ARBA00023242"/>
    </source>
</evidence>
<evidence type="ECO:0000256" key="12">
    <source>
        <dbReference type="ARBA" id="ARBA00023054"/>
    </source>
</evidence>
<accession>A0A077WRV0</accession>
<keyword evidence="15" id="KW-0131">Cell cycle</keyword>
<dbReference type="PANTHER" id="PTHR28216:SF1">
    <property type="entry name" value="DASH COMPLEX SUBUNIT DUO1"/>
    <property type="match status" value="1"/>
</dbReference>
<evidence type="ECO:0000256" key="4">
    <source>
        <dbReference type="ARBA" id="ARBA00005366"/>
    </source>
</evidence>
<evidence type="ECO:0000256" key="5">
    <source>
        <dbReference type="ARBA" id="ARBA00022454"/>
    </source>
</evidence>
<reference evidence="20" key="1">
    <citation type="journal article" date="2014" name="Genome Announc.">
        <title>De novo whole-genome sequence and genome annotation of Lichtheimia ramosa.</title>
        <authorList>
            <person name="Linde J."/>
            <person name="Schwartze V."/>
            <person name="Binder U."/>
            <person name="Lass-Florl C."/>
            <person name="Voigt K."/>
            <person name="Horn F."/>
        </authorList>
    </citation>
    <scope>NUCLEOTIDE SEQUENCE</scope>
    <source>
        <strain evidence="20">JMRC FSU:6197</strain>
    </source>
</reference>
<comment type="subcellular location">
    <subcellularLocation>
        <location evidence="3">Chromosome</location>
        <location evidence="3">Centromere</location>
        <location evidence="3">Kinetochore</location>
    </subcellularLocation>
    <subcellularLocation>
        <location evidence="2">Cytoplasm</location>
        <location evidence="2">Cytoskeleton</location>
        <location evidence="2">Spindle</location>
    </subcellularLocation>
    <subcellularLocation>
        <location evidence="1">Nucleus</location>
    </subcellularLocation>
</comment>
<dbReference type="AlphaFoldDB" id="A0A077WRV0"/>
<sequence length="175" mass="20278">MEPRHDRDPPKTPAHRQSLPLSTGRRATILLRTLDHSEPPVANPNNPPEVNIQRQREYENICKLNEAMETVIDNFSQTSESIQNFSHTVDQTERLLDLWASMLSQSEHTRQLLENERWQGSSTPPLAPRVQPSSSSNQLQQPQQRHSTIRKHESPRSNLRTSITTRIPIRRTTRR</sequence>
<keyword evidence="13" id="KW-0206">Cytoskeleton</keyword>
<dbReference type="GO" id="GO:0007059">
    <property type="term" value="P:chromosome segregation"/>
    <property type="evidence" value="ECO:0007669"/>
    <property type="project" value="UniProtKB-KW"/>
</dbReference>
<evidence type="ECO:0000313" key="20">
    <source>
        <dbReference type="EMBL" id="CDS09402.1"/>
    </source>
</evidence>
<feature type="region of interest" description="Disordered" evidence="19">
    <location>
        <begin position="1"/>
        <end position="25"/>
    </location>
</feature>
<dbReference type="GO" id="GO:0005874">
    <property type="term" value="C:microtubule"/>
    <property type="evidence" value="ECO:0007669"/>
    <property type="project" value="UniProtKB-KW"/>
</dbReference>
<evidence type="ECO:0000256" key="7">
    <source>
        <dbReference type="ARBA" id="ARBA00022618"/>
    </source>
</evidence>
<dbReference type="GO" id="GO:0042729">
    <property type="term" value="C:DASH complex"/>
    <property type="evidence" value="ECO:0007669"/>
    <property type="project" value="InterPro"/>
</dbReference>
<dbReference type="GO" id="GO:0051301">
    <property type="term" value="P:cell division"/>
    <property type="evidence" value="ECO:0007669"/>
    <property type="project" value="UniProtKB-KW"/>
</dbReference>
<evidence type="ECO:0000256" key="2">
    <source>
        <dbReference type="ARBA" id="ARBA00004186"/>
    </source>
</evidence>
<evidence type="ECO:0000256" key="6">
    <source>
        <dbReference type="ARBA" id="ARBA00022490"/>
    </source>
</evidence>
<dbReference type="GO" id="GO:0000278">
    <property type="term" value="P:mitotic cell cycle"/>
    <property type="evidence" value="ECO:0007669"/>
    <property type="project" value="InterPro"/>
</dbReference>
<dbReference type="OrthoDB" id="5599235at2759"/>
<gene>
    <name evidence="20" type="ORF">LRAMOSA10762</name>
</gene>
<keyword evidence="12" id="KW-0175">Coiled coil</keyword>